<proteinExistence type="predicted"/>
<organism evidence="2 3">
    <name type="scientific">Oryzias melastigma</name>
    <name type="common">Marine medaka</name>
    <dbReference type="NCBI Taxonomy" id="30732"/>
    <lineage>
        <taxon>Eukaryota</taxon>
        <taxon>Metazoa</taxon>
        <taxon>Chordata</taxon>
        <taxon>Craniata</taxon>
        <taxon>Vertebrata</taxon>
        <taxon>Euteleostomi</taxon>
        <taxon>Actinopterygii</taxon>
        <taxon>Neopterygii</taxon>
        <taxon>Teleostei</taxon>
        <taxon>Neoteleostei</taxon>
        <taxon>Acanthomorphata</taxon>
        <taxon>Ovalentaria</taxon>
        <taxon>Atherinomorphae</taxon>
        <taxon>Beloniformes</taxon>
        <taxon>Adrianichthyidae</taxon>
        <taxon>Oryziinae</taxon>
        <taxon>Oryzias</taxon>
    </lineage>
</organism>
<sequence length="95" mass="10501">MENKKMCDRIAQLSNHVAVLERSLQKSQRLHLTEEPGEPSQQIPASLPELTLRGMASEESENQDLSGSTQAANTKQTDLTASPHRPTVELSYLNS</sequence>
<dbReference type="Proteomes" id="UP000646548">
    <property type="component" value="Unassembled WGS sequence"/>
</dbReference>
<evidence type="ECO:0000313" key="3">
    <source>
        <dbReference type="Proteomes" id="UP000646548"/>
    </source>
</evidence>
<dbReference type="EMBL" id="WKFB01000019">
    <property type="protein sequence ID" value="KAF6738740.1"/>
    <property type="molecule type" value="Genomic_DNA"/>
</dbReference>
<feature type="compositionally biased region" description="Polar residues" evidence="1">
    <location>
        <begin position="63"/>
        <end position="80"/>
    </location>
</feature>
<protein>
    <submittedName>
        <fullName evidence="2">Uncharacterized protein</fullName>
    </submittedName>
</protein>
<reference evidence="2" key="1">
    <citation type="journal article" name="BMC Genomics">
        <title>Long-read sequencing and de novo genome assembly of marine medaka (Oryzias melastigma).</title>
        <authorList>
            <person name="Liang P."/>
            <person name="Saqib H.S.A."/>
            <person name="Ni X."/>
            <person name="Shen Y."/>
        </authorList>
    </citation>
    <scope>NUCLEOTIDE SEQUENCE</scope>
    <source>
        <strain evidence="2">Bigg-433</strain>
    </source>
</reference>
<dbReference type="AlphaFoldDB" id="A0A834FRB5"/>
<name>A0A834FRB5_ORYME</name>
<evidence type="ECO:0000313" key="2">
    <source>
        <dbReference type="EMBL" id="KAF6738740.1"/>
    </source>
</evidence>
<evidence type="ECO:0000256" key="1">
    <source>
        <dbReference type="SAM" id="MobiDB-lite"/>
    </source>
</evidence>
<feature type="region of interest" description="Disordered" evidence="1">
    <location>
        <begin position="28"/>
        <end position="95"/>
    </location>
</feature>
<comment type="caution">
    <text evidence="2">The sequence shown here is derived from an EMBL/GenBank/DDBJ whole genome shotgun (WGS) entry which is preliminary data.</text>
</comment>
<accession>A0A834FRB5</accession>
<gene>
    <name evidence="2" type="ORF">FQA47_017596</name>
</gene>